<evidence type="ECO:0000256" key="6">
    <source>
        <dbReference type="ARBA" id="ARBA00022490"/>
    </source>
</evidence>
<keyword evidence="5" id="KW-1003">Cell membrane</keyword>
<reference evidence="20 21" key="1">
    <citation type="submission" date="2019-02" db="EMBL/GenBank/DDBJ databases">
        <title>Deep-cultivation of Planctomycetes and their phenomic and genomic characterization uncovers novel biology.</title>
        <authorList>
            <person name="Wiegand S."/>
            <person name="Jogler M."/>
            <person name="Boedeker C."/>
            <person name="Pinto D."/>
            <person name="Vollmers J."/>
            <person name="Rivas-Marin E."/>
            <person name="Kohn T."/>
            <person name="Peeters S.H."/>
            <person name="Heuer A."/>
            <person name="Rast P."/>
            <person name="Oberbeckmann S."/>
            <person name="Bunk B."/>
            <person name="Jeske O."/>
            <person name="Meyerdierks A."/>
            <person name="Storesund J.E."/>
            <person name="Kallscheuer N."/>
            <person name="Luecker S."/>
            <person name="Lage O.M."/>
            <person name="Pohl T."/>
            <person name="Merkel B.J."/>
            <person name="Hornburger P."/>
            <person name="Mueller R.-W."/>
            <person name="Bruemmer F."/>
            <person name="Labrenz M."/>
            <person name="Spormann A.M."/>
            <person name="Op den Camp H."/>
            <person name="Overmann J."/>
            <person name="Amann R."/>
            <person name="Jetten M.S.M."/>
            <person name="Mascher T."/>
            <person name="Medema M.H."/>
            <person name="Devos D.P."/>
            <person name="Kaster A.-K."/>
            <person name="Ovreas L."/>
            <person name="Rohde M."/>
            <person name="Galperin M.Y."/>
            <person name="Jogler C."/>
        </authorList>
    </citation>
    <scope>NUCLEOTIDE SEQUENCE [LARGE SCALE GENOMIC DNA]</scope>
    <source>
        <strain evidence="20 21">Pan216</strain>
    </source>
</reference>
<feature type="domain" description="S1 motif" evidence="19">
    <location>
        <begin position="40"/>
        <end position="74"/>
    </location>
</feature>
<dbReference type="NCBIfam" id="TIGR00757">
    <property type="entry name" value="RNaseEG"/>
    <property type="match status" value="1"/>
</dbReference>
<evidence type="ECO:0000256" key="5">
    <source>
        <dbReference type="ARBA" id="ARBA00022475"/>
    </source>
</evidence>
<gene>
    <name evidence="20" type="primary">rne</name>
    <name evidence="20" type="ORF">Pan216_45320</name>
</gene>
<keyword evidence="12" id="KW-0699">rRNA-binding</keyword>
<dbReference type="GO" id="GO:0046872">
    <property type="term" value="F:metal ion binding"/>
    <property type="evidence" value="ECO:0007669"/>
    <property type="project" value="UniProtKB-KW"/>
</dbReference>
<dbReference type="PROSITE" id="PS50126">
    <property type="entry name" value="S1"/>
    <property type="match status" value="1"/>
</dbReference>
<keyword evidence="6" id="KW-0963">Cytoplasm</keyword>
<feature type="compositionally biased region" description="Basic and acidic residues" evidence="18">
    <location>
        <begin position="229"/>
        <end position="238"/>
    </location>
</feature>
<dbReference type="GO" id="GO:0008033">
    <property type="term" value="P:tRNA processing"/>
    <property type="evidence" value="ECO:0007669"/>
    <property type="project" value="UniProtKB-KW"/>
</dbReference>
<evidence type="ECO:0000256" key="18">
    <source>
        <dbReference type="SAM" id="MobiDB-lite"/>
    </source>
</evidence>
<dbReference type="PANTHER" id="PTHR30001:SF1">
    <property type="entry name" value="RIBONUCLEASE E_G-LIKE PROTEIN, CHLOROPLASTIC"/>
    <property type="match status" value="1"/>
</dbReference>
<evidence type="ECO:0000256" key="8">
    <source>
        <dbReference type="ARBA" id="ARBA00022552"/>
    </source>
</evidence>
<evidence type="ECO:0000256" key="7">
    <source>
        <dbReference type="ARBA" id="ARBA00022519"/>
    </source>
</evidence>
<feature type="compositionally biased region" description="Acidic residues" evidence="18">
    <location>
        <begin position="475"/>
        <end position="500"/>
    </location>
</feature>
<dbReference type="KEGG" id="knv:Pan216_45320"/>
<dbReference type="GO" id="GO:0016787">
    <property type="term" value="F:hydrolase activity"/>
    <property type="evidence" value="ECO:0007669"/>
    <property type="project" value="UniProtKB-KW"/>
</dbReference>
<protein>
    <recommendedName>
        <fullName evidence="4">Ribonuclease G</fullName>
    </recommendedName>
</protein>
<evidence type="ECO:0000256" key="11">
    <source>
        <dbReference type="ARBA" id="ARBA00022723"/>
    </source>
</evidence>
<evidence type="ECO:0000256" key="10">
    <source>
        <dbReference type="ARBA" id="ARBA00022722"/>
    </source>
</evidence>
<dbReference type="Pfam" id="PF00575">
    <property type="entry name" value="S1"/>
    <property type="match status" value="1"/>
</dbReference>
<feature type="compositionally biased region" description="Acidic residues" evidence="18">
    <location>
        <begin position="239"/>
        <end position="253"/>
    </location>
</feature>
<name>A0A518B9J5_9BACT</name>
<keyword evidence="7" id="KW-0997">Cell inner membrane</keyword>
<keyword evidence="17" id="KW-0472">Membrane</keyword>
<proteinExistence type="inferred from homology"/>
<dbReference type="InterPro" id="IPR004659">
    <property type="entry name" value="RNase_E/G"/>
</dbReference>
<evidence type="ECO:0000256" key="12">
    <source>
        <dbReference type="ARBA" id="ARBA00022730"/>
    </source>
</evidence>
<evidence type="ECO:0000256" key="9">
    <source>
        <dbReference type="ARBA" id="ARBA00022694"/>
    </source>
</evidence>
<feature type="compositionally biased region" description="Basic residues" evidence="18">
    <location>
        <begin position="434"/>
        <end position="448"/>
    </location>
</feature>
<evidence type="ECO:0000256" key="2">
    <source>
        <dbReference type="ARBA" id="ARBA00004496"/>
    </source>
</evidence>
<dbReference type="InterPro" id="IPR003029">
    <property type="entry name" value="S1_domain"/>
</dbReference>
<evidence type="ECO:0000313" key="21">
    <source>
        <dbReference type="Proteomes" id="UP000317093"/>
    </source>
</evidence>
<dbReference type="Pfam" id="PF20833">
    <property type="entry name" value="RNase_E_G_Thio"/>
    <property type="match status" value="1"/>
</dbReference>
<feature type="compositionally biased region" description="Low complexity" evidence="18">
    <location>
        <begin position="420"/>
        <end position="430"/>
    </location>
</feature>
<dbReference type="InterPro" id="IPR048583">
    <property type="entry name" value="RNase_E_G_thioredoxin-like"/>
</dbReference>
<feature type="compositionally biased region" description="Acidic residues" evidence="18">
    <location>
        <begin position="318"/>
        <end position="337"/>
    </location>
</feature>
<accession>A0A518B9J5</accession>
<evidence type="ECO:0000256" key="17">
    <source>
        <dbReference type="ARBA" id="ARBA00023136"/>
    </source>
</evidence>
<dbReference type="GO" id="GO:0006364">
    <property type="term" value="P:rRNA processing"/>
    <property type="evidence" value="ECO:0007669"/>
    <property type="project" value="UniProtKB-KW"/>
</dbReference>
<feature type="compositionally biased region" description="Polar residues" evidence="18">
    <location>
        <begin position="456"/>
        <end position="471"/>
    </location>
</feature>
<evidence type="ECO:0000256" key="14">
    <source>
        <dbReference type="ARBA" id="ARBA00022801"/>
    </source>
</evidence>
<organism evidence="20 21">
    <name type="scientific">Kolteria novifilia</name>
    <dbReference type="NCBI Taxonomy" id="2527975"/>
    <lineage>
        <taxon>Bacteria</taxon>
        <taxon>Pseudomonadati</taxon>
        <taxon>Planctomycetota</taxon>
        <taxon>Planctomycetia</taxon>
        <taxon>Kolteriales</taxon>
        <taxon>Kolteriaceae</taxon>
        <taxon>Kolteria</taxon>
    </lineage>
</organism>
<evidence type="ECO:0000256" key="13">
    <source>
        <dbReference type="ARBA" id="ARBA00022759"/>
    </source>
</evidence>
<keyword evidence="16" id="KW-0694">RNA-binding</keyword>
<keyword evidence="9" id="KW-0819">tRNA processing</keyword>
<feature type="compositionally biased region" description="Acidic residues" evidence="18">
    <location>
        <begin position="269"/>
        <end position="284"/>
    </location>
</feature>
<feature type="compositionally biased region" description="Basic residues" evidence="18">
    <location>
        <begin position="151"/>
        <end position="162"/>
    </location>
</feature>
<feature type="compositionally biased region" description="Acidic residues" evidence="18">
    <location>
        <begin position="295"/>
        <end position="304"/>
    </location>
</feature>
<dbReference type="EMBL" id="CP036279">
    <property type="protein sequence ID" value="QDU63651.1"/>
    <property type="molecule type" value="Genomic_DNA"/>
</dbReference>
<dbReference type="Pfam" id="PF10150">
    <property type="entry name" value="RNase_E_G"/>
    <property type="match status" value="1"/>
</dbReference>
<feature type="region of interest" description="Disordered" evidence="18">
    <location>
        <begin position="90"/>
        <end position="539"/>
    </location>
</feature>
<dbReference type="PANTHER" id="PTHR30001">
    <property type="entry name" value="RIBONUCLEASE"/>
    <property type="match status" value="1"/>
</dbReference>
<dbReference type="Proteomes" id="UP000317093">
    <property type="component" value="Chromosome"/>
</dbReference>
<feature type="compositionally biased region" description="Acidic residues" evidence="18">
    <location>
        <begin position="191"/>
        <end position="223"/>
    </location>
</feature>
<dbReference type="GO" id="GO:0019843">
    <property type="term" value="F:rRNA binding"/>
    <property type="evidence" value="ECO:0007669"/>
    <property type="project" value="UniProtKB-KW"/>
</dbReference>
<sequence>MKKEMLINVLQPEETRIAILEDGILEELYLERESNEGFVGNIYKGKIVNIEPSIQAAFVDFGVGRNGFLHISDVDPFYFEGGSGIDALLKSCEPGTKPSGGRSSRDLDPEDVVIDVESTSDDDDSADDDSVDDAGPPDAESSSSTDEQSRPKRRRRRRRRGGRGPNKDADASEQQDSSEKSEAQEESPLPDLEDFEIDVEEVVDESPQDEEETSRDESSEEEVVVTARVEPEEVPAPHDEEEGEDEDDEDDDSFGLGIFEEGAAANRDVDDDSDDDSDEDDDENLSFGGEASASGEDDPEDGDPPIETQPGVPRRTEDDDDDDGGFGEGLFDDLDLSEPERGEKEEASDVVIETSDDDVDADEDEDGDSSEDDDSDAGTKPESVADSSDDDSESVADSSDDDSESDDDSGSDEEGEQEESGVAAEASSEDGAPKRRRRRRRGGRRRKPKSDENSDEQAASAEQSNGTSDAADSNPADDEDDSQDFQIEEDSVDDDDDDDFVPSGPRSRSGNRRGRSNGRSNGRPRGNPRRPRERPPIQDIFRRGQEVLVQVIKEGLGNKGPTLSTYVSIPGRYLVLMPGLNRVGVSRKIADDEQRRQLRDMVQGIERPENVGFIVRTAGVERTKRELERDMSYLVRLWEVVVKRIKSQRSPAVIYQESDMIIRTIRDIFSSDINTIWIDEPSAYERAREFLQQVMPRYVNRLKLYEKPEPLFHHFKIEEEISRIQERTVPLPQGGSIVIDQSEALVAIDVNSGNFRADDNAEETAYQMNLAAAKEIARQLRLRDLGGVIVNDFIDMREDRHRRSVEQALRDAVKRDRARTKILRMSAFGLVEMTRQRIRPSLKRSLYRECPMCRGSGQIKTVESMAIDCIRMLTFVGQRGRVHRMELVVDPDIATYLQNNKRHELVEIEQNWKVALTIVGREMKSPEEVELSCFDGNDNPTDTNGRPLRRDRR</sequence>
<evidence type="ECO:0000256" key="4">
    <source>
        <dbReference type="ARBA" id="ARBA00017719"/>
    </source>
</evidence>
<keyword evidence="15" id="KW-0460">Magnesium</keyword>
<feature type="compositionally biased region" description="Basic and acidic residues" evidence="18">
    <location>
        <begin position="338"/>
        <end position="347"/>
    </location>
</feature>
<dbReference type="RefSeq" id="WP_419192824.1">
    <property type="nucleotide sequence ID" value="NZ_CP036279.1"/>
</dbReference>
<dbReference type="AlphaFoldDB" id="A0A518B9J5"/>
<dbReference type="CDD" id="cd04453">
    <property type="entry name" value="S1_RNase_E"/>
    <property type="match status" value="1"/>
</dbReference>
<feature type="region of interest" description="Disordered" evidence="18">
    <location>
        <begin position="931"/>
        <end position="953"/>
    </location>
</feature>
<comment type="similarity">
    <text evidence="3">Belongs to the RNase E/G family. RNase G subfamily.</text>
</comment>
<comment type="cofactor">
    <cofactor evidence="1">
        <name>Mg(2+)</name>
        <dbReference type="ChEBI" id="CHEBI:18420"/>
    </cofactor>
</comment>
<evidence type="ECO:0000256" key="15">
    <source>
        <dbReference type="ARBA" id="ARBA00022842"/>
    </source>
</evidence>
<evidence type="ECO:0000313" key="20">
    <source>
        <dbReference type="EMBL" id="QDU63651.1"/>
    </source>
</evidence>
<keyword evidence="14 20" id="KW-0378">Hydrolase</keyword>
<feature type="compositionally biased region" description="Acidic residues" evidence="18">
    <location>
        <begin position="387"/>
        <end position="419"/>
    </location>
</feature>
<dbReference type="GO" id="GO:0004519">
    <property type="term" value="F:endonuclease activity"/>
    <property type="evidence" value="ECO:0007669"/>
    <property type="project" value="UniProtKB-KW"/>
</dbReference>
<dbReference type="SMART" id="SM00316">
    <property type="entry name" value="S1"/>
    <property type="match status" value="1"/>
</dbReference>
<feature type="compositionally biased region" description="Acidic residues" evidence="18">
    <location>
        <begin position="108"/>
        <end position="132"/>
    </location>
</feature>
<dbReference type="InterPro" id="IPR019307">
    <property type="entry name" value="RNA-bd_AU-1/RNase_E/G"/>
</dbReference>
<keyword evidence="11" id="KW-0479">Metal-binding</keyword>
<keyword evidence="21" id="KW-1185">Reference proteome</keyword>
<keyword evidence="13" id="KW-0255">Endonuclease</keyword>
<dbReference type="GO" id="GO:0005737">
    <property type="term" value="C:cytoplasm"/>
    <property type="evidence" value="ECO:0007669"/>
    <property type="project" value="UniProtKB-SubCell"/>
</dbReference>
<dbReference type="SUPFAM" id="SSF50249">
    <property type="entry name" value="Nucleic acid-binding proteins"/>
    <property type="match status" value="2"/>
</dbReference>
<comment type="subcellular location">
    <subcellularLocation>
        <location evidence="2">Cytoplasm</location>
    </subcellularLocation>
</comment>
<evidence type="ECO:0000256" key="1">
    <source>
        <dbReference type="ARBA" id="ARBA00001946"/>
    </source>
</evidence>
<keyword evidence="8" id="KW-0698">rRNA processing</keyword>
<keyword evidence="10" id="KW-0540">Nuclease</keyword>
<feature type="compositionally biased region" description="Acidic residues" evidence="18">
    <location>
        <begin position="354"/>
        <end position="376"/>
    </location>
</feature>
<dbReference type="InterPro" id="IPR012340">
    <property type="entry name" value="NA-bd_OB-fold"/>
</dbReference>
<evidence type="ECO:0000256" key="3">
    <source>
        <dbReference type="ARBA" id="ARBA00005663"/>
    </source>
</evidence>
<dbReference type="GO" id="GO:0004540">
    <property type="term" value="F:RNA nuclease activity"/>
    <property type="evidence" value="ECO:0007669"/>
    <property type="project" value="InterPro"/>
</dbReference>
<evidence type="ECO:0000256" key="16">
    <source>
        <dbReference type="ARBA" id="ARBA00022884"/>
    </source>
</evidence>
<dbReference type="Gene3D" id="3.40.1260.20">
    <property type="entry name" value="Ribonuclease E, catalytic domain"/>
    <property type="match status" value="1"/>
</dbReference>
<evidence type="ECO:0000259" key="19">
    <source>
        <dbReference type="PROSITE" id="PS50126"/>
    </source>
</evidence>
<dbReference type="Gene3D" id="2.40.50.140">
    <property type="entry name" value="Nucleic acid-binding proteins"/>
    <property type="match status" value="2"/>
</dbReference>